<dbReference type="EMBL" id="DYZA01000080">
    <property type="protein sequence ID" value="HJD96877.1"/>
    <property type="molecule type" value="Genomic_DNA"/>
</dbReference>
<gene>
    <name evidence="6" type="ORF">K8W16_04440</name>
</gene>
<dbReference type="GO" id="GO:0009055">
    <property type="term" value="F:electron transfer activity"/>
    <property type="evidence" value="ECO:0007669"/>
    <property type="project" value="TreeGrafter"/>
</dbReference>
<reference evidence="6" key="2">
    <citation type="submission" date="2021-09" db="EMBL/GenBank/DDBJ databases">
        <authorList>
            <person name="Gilroy R."/>
        </authorList>
    </citation>
    <scope>NUCLEOTIDE SEQUENCE</scope>
    <source>
        <strain evidence="6">ChiGjej2B2-19336</strain>
    </source>
</reference>
<evidence type="ECO:0000259" key="5">
    <source>
        <dbReference type="Pfam" id="PF02910"/>
    </source>
</evidence>
<dbReference type="Proteomes" id="UP000698963">
    <property type="component" value="Unassembled WGS sequence"/>
</dbReference>
<organism evidence="6 7">
    <name type="scientific">Mailhella massiliensis</name>
    <dbReference type="NCBI Taxonomy" id="1903261"/>
    <lineage>
        <taxon>Bacteria</taxon>
        <taxon>Pseudomonadati</taxon>
        <taxon>Thermodesulfobacteriota</taxon>
        <taxon>Desulfovibrionia</taxon>
        <taxon>Desulfovibrionales</taxon>
        <taxon>Desulfovibrionaceae</taxon>
        <taxon>Mailhella</taxon>
    </lineage>
</organism>
<comment type="cofactor">
    <cofactor evidence="1">
        <name>FAD</name>
        <dbReference type="ChEBI" id="CHEBI:57692"/>
    </cofactor>
</comment>
<evidence type="ECO:0000313" key="6">
    <source>
        <dbReference type="EMBL" id="HJD96877.1"/>
    </source>
</evidence>
<dbReference type="PRINTS" id="PR00368">
    <property type="entry name" value="FADPNR"/>
</dbReference>
<dbReference type="GO" id="GO:0005886">
    <property type="term" value="C:plasma membrane"/>
    <property type="evidence" value="ECO:0007669"/>
    <property type="project" value="TreeGrafter"/>
</dbReference>
<name>A0A921AW31_9BACT</name>
<evidence type="ECO:0000256" key="1">
    <source>
        <dbReference type="ARBA" id="ARBA00001974"/>
    </source>
</evidence>
<reference evidence="6" key="1">
    <citation type="journal article" date="2021" name="PeerJ">
        <title>Extensive microbial diversity within the chicken gut microbiome revealed by metagenomics and culture.</title>
        <authorList>
            <person name="Gilroy R."/>
            <person name="Ravi A."/>
            <person name="Getino M."/>
            <person name="Pursley I."/>
            <person name="Horton D.L."/>
            <person name="Alikhan N.F."/>
            <person name="Baker D."/>
            <person name="Gharbi K."/>
            <person name="Hall N."/>
            <person name="Watson M."/>
            <person name="Adriaenssens E.M."/>
            <person name="Foster-Nyarko E."/>
            <person name="Jarju S."/>
            <person name="Secka A."/>
            <person name="Antonio M."/>
            <person name="Oren A."/>
            <person name="Chaudhuri R.R."/>
            <person name="La Ragione R."/>
            <person name="Hildebrand F."/>
            <person name="Pallen M.J."/>
        </authorList>
    </citation>
    <scope>NUCLEOTIDE SEQUENCE</scope>
    <source>
        <strain evidence="6">ChiGjej2B2-19336</strain>
    </source>
</reference>
<evidence type="ECO:0000313" key="7">
    <source>
        <dbReference type="Proteomes" id="UP000698963"/>
    </source>
</evidence>
<feature type="domain" description="FAD-dependent oxidoreductase 2 FAD-binding" evidence="4">
    <location>
        <begin position="16"/>
        <end position="374"/>
    </location>
</feature>
<evidence type="ECO:0000256" key="3">
    <source>
        <dbReference type="ARBA" id="ARBA00023002"/>
    </source>
</evidence>
<dbReference type="RefSeq" id="WP_304121480.1">
    <property type="nucleotide sequence ID" value="NZ_DYZA01000080.1"/>
</dbReference>
<dbReference type="PANTHER" id="PTHR11632:SF73">
    <property type="entry name" value="BLR3196 PROTEIN"/>
    <property type="match status" value="1"/>
</dbReference>
<dbReference type="InterPro" id="IPR015939">
    <property type="entry name" value="Fum_Rdtase/Succ_DH_flav-like_C"/>
</dbReference>
<dbReference type="SUPFAM" id="SSF46977">
    <property type="entry name" value="Succinate dehydrogenase/fumarate reductase flavoprotein C-terminal domain"/>
    <property type="match status" value="1"/>
</dbReference>
<proteinExistence type="predicted"/>
<dbReference type="Pfam" id="PF00890">
    <property type="entry name" value="FAD_binding_2"/>
    <property type="match status" value="1"/>
</dbReference>
<comment type="caution">
    <text evidence="6">The sequence shown here is derived from an EMBL/GenBank/DDBJ whole genome shotgun (WGS) entry which is preliminary data.</text>
</comment>
<feature type="domain" description="Fumarate reductase/succinate dehydrogenase flavoprotein-like C-terminal" evidence="5">
    <location>
        <begin position="452"/>
        <end position="555"/>
    </location>
</feature>
<evidence type="ECO:0000259" key="4">
    <source>
        <dbReference type="Pfam" id="PF00890"/>
    </source>
</evidence>
<dbReference type="SUPFAM" id="SSF51905">
    <property type="entry name" value="FAD/NAD(P)-binding domain"/>
    <property type="match status" value="1"/>
</dbReference>
<dbReference type="GO" id="GO:0050660">
    <property type="term" value="F:flavin adenine dinucleotide binding"/>
    <property type="evidence" value="ECO:0007669"/>
    <property type="project" value="TreeGrafter"/>
</dbReference>
<dbReference type="Gene3D" id="3.90.700.10">
    <property type="entry name" value="Succinate dehydrogenase/fumarate reductase flavoprotein, catalytic domain"/>
    <property type="match status" value="1"/>
</dbReference>
<keyword evidence="3" id="KW-0560">Oxidoreductase</keyword>
<dbReference type="InterPro" id="IPR003953">
    <property type="entry name" value="FAD-dep_OxRdtase_2_FAD-bd"/>
</dbReference>
<dbReference type="PIRSF" id="PIRSF000171">
    <property type="entry name" value="SDHA_APRA_LASPO"/>
    <property type="match status" value="1"/>
</dbReference>
<dbReference type="GO" id="GO:0000104">
    <property type="term" value="F:succinate dehydrogenase activity"/>
    <property type="evidence" value="ECO:0007669"/>
    <property type="project" value="TreeGrafter"/>
</dbReference>
<dbReference type="InterPro" id="IPR027477">
    <property type="entry name" value="Succ_DH/fumarate_Rdtase_cat_sf"/>
</dbReference>
<dbReference type="AlphaFoldDB" id="A0A921AW31"/>
<dbReference type="GO" id="GO:0009061">
    <property type="term" value="P:anaerobic respiration"/>
    <property type="evidence" value="ECO:0007669"/>
    <property type="project" value="TreeGrafter"/>
</dbReference>
<dbReference type="Pfam" id="PF02910">
    <property type="entry name" value="Succ_DH_flav_C"/>
    <property type="match status" value="1"/>
</dbReference>
<dbReference type="Gene3D" id="1.20.58.100">
    <property type="entry name" value="Fumarate reductase/succinate dehydrogenase flavoprotein-like, C-terminal domain"/>
    <property type="match status" value="1"/>
</dbReference>
<evidence type="ECO:0000256" key="2">
    <source>
        <dbReference type="ARBA" id="ARBA00022630"/>
    </source>
</evidence>
<dbReference type="PANTHER" id="PTHR11632">
    <property type="entry name" value="SUCCINATE DEHYDROGENASE 2 FLAVOPROTEIN SUBUNIT"/>
    <property type="match status" value="1"/>
</dbReference>
<dbReference type="InterPro" id="IPR036188">
    <property type="entry name" value="FAD/NAD-bd_sf"/>
</dbReference>
<protein>
    <submittedName>
        <fullName evidence="6">FAD-binding protein</fullName>
    </submittedName>
</protein>
<dbReference type="InterPro" id="IPR037099">
    <property type="entry name" value="Fum_R/Succ_DH_flav-like_C_sf"/>
</dbReference>
<sequence>MTYGDLNTLGHVFQTDVLILGGGMAGLWAALKASKYTDKVMIVDKGPFKRGGQGSMCGGDMVVWDPEDDIKNWVKELSYYFEGLAEQDVIECLMKRSLQCMQEYERMGHKFARDENGKLKRVYQRGLKHIGSVLSRPFGTGGKSLIQHLVAELEKTDVRLLPGIQITDILMKDGHFAGLAGFHTRSAEFYIIKAKSLIISTGNSSWKASYGTNTCTGETFSMALRAGVQLRNFEFLKVWNVPAKFCWEGQTMLLPLGARFVNAEGEDFMSRYSPTLGAKMDPHFNTRAMVEEYRAGRAPLFFDVSKMPEENIRLLTPTVGWMKLNYERLCTMGQDLFRDKVEWMPQVDYAIGGIDTDINGQTCIPGIFAAGRARNLESGLYLGGWAVSGTATTGSIAGEQAGQYAASLDYQYEPDYREVKELKHNILEPLGKDGIPYKEVLNEFRRIIAPYDVTILKTETGLRRALKRFEEIRADLLPHIAAPTPHFLTKRVEMYGIADTTELYLNASLLRRESRGSHYREDFPDKDPASLGWYLASRQDGRLVWNFRPVPMERYEFHFDSYYSENFIPLSRQA</sequence>
<accession>A0A921AW31</accession>
<dbReference type="Gene3D" id="3.50.50.60">
    <property type="entry name" value="FAD/NAD(P)-binding domain"/>
    <property type="match status" value="1"/>
</dbReference>
<keyword evidence="2" id="KW-0285">Flavoprotein</keyword>
<dbReference type="InterPro" id="IPR030664">
    <property type="entry name" value="SdhA/FrdA/AprA"/>
</dbReference>